<protein>
    <submittedName>
        <fullName evidence="4">Uncharacterized protein</fullName>
    </submittedName>
</protein>
<dbReference type="Pfam" id="PF17919">
    <property type="entry name" value="RT_RNaseH_2"/>
    <property type="match status" value="1"/>
</dbReference>
<dbReference type="InterPro" id="IPR043128">
    <property type="entry name" value="Rev_trsase/Diguanyl_cyclase"/>
</dbReference>
<evidence type="ECO:0000259" key="2">
    <source>
        <dbReference type="Pfam" id="PF00078"/>
    </source>
</evidence>
<dbReference type="EMBL" id="CP144745">
    <property type="protein sequence ID" value="WVZ53727.1"/>
    <property type="molecule type" value="Genomic_DNA"/>
</dbReference>
<dbReference type="AlphaFoldDB" id="A0AAQ3PKS8"/>
<dbReference type="Proteomes" id="UP001341281">
    <property type="component" value="Chromosome 01"/>
</dbReference>
<accession>A0AAQ3PKS8</accession>
<dbReference type="Gene3D" id="2.40.70.10">
    <property type="entry name" value="Acid Proteases"/>
    <property type="match status" value="1"/>
</dbReference>
<keyword evidence="1" id="KW-0472">Membrane</keyword>
<dbReference type="PANTHER" id="PTHR24559:SF452">
    <property type="entry name" value="INTEGRASE CATALYTIC DOMAIN-CONTAINING PROTEIN"/>
    <property type="match status" value="1"/>
</dbReference>
<reference evidence="4 5" key="1">
    <citation type="submission" date="2024-02" db="EMBL/GenBank/DDBJ databases">
        <title>High-quality chromosome-scale genome assembly of Pensacola bahiagrass (Paspalum notatum Flugge var. saurae).</title>
        <authorList>
            <person name="Vega J.M."/>
            <person name="Podio M."/>
            <person name="Orjuela J."/>
            <person name="Siena L.A."/>
            <person name="Pessino S.C."/>
            <person name="Combes M.C."/>
            <person name="Mariac C."/>
            <person name="Albertini E."/>
            <person name="Pupilli F."/>
            <person name="Ortiz J.P.A."/>
            <person name="Leblanc O."/>
        </authorList>
    </citation>
    <scope>NUCLEOTIDE SEQUENCE [LARGE SCALE GENOMIC DNA]</scope>
    <source>
        <strain evidence="4">R1</strain>
        <tissue evidence="4">Leaf</tissue>
    </source>
</reference>
<dbReference type="Gene3D" id="3.10.10.10">
    <property type="entry name" value="HIV Type 1 Reverse Transcriptase, subunit A, domain 1"/>
    <property type="match status" value="1"/>
</dbReference>
<dbReference type="CDD" id="cd00303">
    <property type="entry name" value="retropepsin_like"/>
    <property type="match status" value="1"/>
</dbReference>
<dbReference type="InterPro" id="IPR000477">
    <property type="entry name" value="RT_dom"/>
</dbReference>
<dbReference type="InterPro" id="IPR041577">
    <property type="entry name" value="RT_RNaseH_2"/>
</dbReference>
<keyword evidence="1" id="KW-0812">Transmembrane</keyword>
<sequence length="548" mass="61455">MPGSSHNFFDEIVARYLGLALHPRQGICVTVGNGERITCPGMFPDTPIEVGAECFLIDCYAMPVGGYDFILGVSFLVTLRPRLWDFLNRYCVFAITSASFGLVLTAPIHQPQRVCRLTGLLGTNAVAVHPYRYSHIQKEELKHQCAEMQHQGVIHPNTFAFSSLALLVKKHDGTWRLCIDYRALNSKTVKDKFPIPVVEEFVEELNGANFFTKLDLRSCYHQVLMALEDTAKTAFRTHQGMFEFLVMPFGLMNAPATFQALINLPFLRRFVLVFCDYILIYNFSRSEHLRHVRLVVRTLQEYRPFLKRSRRWLTWDMPYSSHGWRKGPCNSLLADTNLSLGSARQVTTVGLSRTTALTAPLTKLLRKEGFCWMEDAAAAFSALQQALTTAPILQLPDFSNLFIVECDASGFGFGAVLHQGSGAIAFFSRPIAAPHMKLAAYELELIVLVQAMKHCVRACGVVSSSPEQITRLSTIPQHQWASKLIGFDFRVEFKPSHANVVADSLSRRDSTTCAALSALQFALFDEICQAIVEDQDLEPAPEQGCKWT</sequence>
<keyword evidence="5" id="KW-1185">Reference proteome</keyword>
<dbReference type="InterPro" id="IPR043502">
    <property type="entry name" value="DNA/RNA_pol_sf"/>
</dbReference>
<organism evidence="4 5">
    <name type="scientific">Paspalum notatum var. saurae</name>
    <dbReference type="NCBI Taxonomy" id="547442"/>
    <lineage>
        <taxon>Eukaryota</taxon>
        <taxon>Viridiplantae</taxon>
        <taxon>Streptophyta</taxon>
        <taxon>Embryophyta</taxon>
        <taxon>Tracheophyta</taxon>
        <taxon>Spermatophyta</taxon>
        <taxon>Magnoliopsida</taxon>
        <taxon>Liliopsida</taxon>
        <taxon>Poales</taxon>
        <taxon>Poaceae</taxon>
        <taxon>PACMAD clade</taxon>
        <taxon>Panicoideae</taxon>
        <taxon>Andropogonodae</taxon>
        <taxon>Paspaleae</taxon>
        <taxon>Paspalinae</taxon>
        <taxon>Paspalum</taxon>
    </lineage>
</organism>
<dbReference type="SUPFAM" id="SSF56672">
    <property type="entry name" value="DNA/RNA polymerases"/>
    <property type="match status" value="1"/>
</dbReference>
<dbReference type="Pfam" id="PF00078">
    <property type="entry name" value="RVT_1"/>
    <property type="match status" value="1"/>
</dbReference>
<dbReference type="Gene3D" id="3.30.70.270">
    <property type="match status" value="2"/>
</dbReference>
<gene>
    <name evidence="4" type="ORF">U9M48_004632</name>
</gene>
<feature type="domain" description="Reverse transcriptase" evidence="2">
    <location>
        <begin position="168"/>
        <end position="303"/>
    </location>
</feature>
<feature type="transmembrane region" description="Helical" evidence="1">
    <location>
        <begin position="90"/>
        <end position="108"/>
    </location>
</feature>
<dbReference type="PANTHER" id="PTHR24559">
    <property type="entry name" value="TRANSPOSON TY3-I GAG-POL POLYPROTEIN"/>
    <property type="match status" value="1"/>
</dbReference>
<dbReference type="InterPro" id="IPR053134">
    <property type="entry name" value="RNA-dir_DNA_polymerase"/>
</dbReference>
<feature type="domain" description="Reverse transcriptase/retrotransposon-derived protein RNase H-like" evidence="3">
    <location>
        <begin position="372"/>
        <end position="455"/>
    </location>
</feature>
<evidence type="ECO:0000259" key="3">
    <source>
        <dbReference type="Pfam" id="PF17919"/>
    </source>
</evidence>
<evidence type="ECO:0000313" key="4">
    <source>
        <dbReference type="EMBL" id="WVZ53727.1"/>
    </source>
</evidence>
<dbReference type="InterPro" id="IPR021109">
    <property type="entry name" value="Peptidase_aspartic_dom_sf"/>
</dbReference>
<proteinExistence type="predicted"/>
<name>A0AAQ3PKS8_PASNO</name>
<evidence type="ECO:0000256" key="1">
    <source>
        <dbReference type="SAM" id="Phobius"/>
    </source>
</evidence>
<dbReference type="CDD" id="cd01647">
    <property type="entry name" value="RT_LTR"/>
    <property type="match status" value="1"/>
</dbReference>
<evidence type="ECO:0000313" key="5">
    <source>
        <dbReference type="Proteomes" id="UP001341281"/>
    </source>
</evidence>
<keyword evidence="1" id="KW-1133">Transmembrane helix</keyword>